<dbReference type="GO" id="GO:0005737">
    <property type="term" value="C:cytoplasm"/>
    <property type="evidence" value="ECO:0007669"/>
    <property type="project" value="UniProtKB-ARBA"/>
</dbReference>
<keyword evidence="4 6" id="KW-0175">Coiled coil</keyword>
<feature type="coiled-coil region" evidence="6">
    <location>
        <begin position="81"/>
        <end position="179"/>
    </location>
</feature>
<organism evidence="9 10">
    <name type="scientific">Hermetia illucens</name>
    <name type="common">Black soldier fly</name>
    <dbReference type="NCBI Taxonomy" id="343691"/>
    <lineage>
        <taxon>Eukaryota</taxon>
        <taxon>Metazoa</taxon>
        <taxon>Ecdysozoa</taxon>
        <taxon>Arthropoda</taxon>
        <taxon>Hexapoda</taxon>
        <taxon>Insecta</taxon>
        <taxon>Pterygota</taxon>
        <taxon>Neoptera</taxon>
        <taxon>Endopterygota</taxon>
        <taxon>Diptera</taxon>
        <taxon>Brachycera</taxon>
        <taxon>Stratiomyomorpha</taxon>
        <taxon>Stratiomyidae</taxon>
        <taxon>Hermetiinae</taxon>
        <taxon>Hermetia</taxon>
    </lineage>
</organism>
<reference evidence="9 10" key="1">
    <citation type="submission" date="2020-11" db="EMBL/GenBank/DDBJ databases">
        <authorList>
            <person name="Wallbank WR R."/>
            <person name="Pardo Diaz C."/>
            <person name="Kozak K."/>
            <person name="Martin S."/>
            <person name="Jiggins C."/>
            <person name="Moest M."/>
            <person name="Warren A I."/>
            <person name="Generalovic N T."/>
            <person name="Byers J.R.P. K."/>
            <person name="Montejo-Kovacevich G."/>
            <person name="Yen C E."/>
        </authorList>
    </citation>
    <scope>NUCLEOTIDE SEQUENCE [LARGE SCALE GENOMIC DNA]</scope>
</reference>
<gene>
    <name evidence="9" type="ORF">HERILL_LOCUS4314</name>
</gene>
<sequence>MQVASIRTGYAELENERKLLQEKMTEQVVRISTLQSKLEEQRLRAEELNRQGTSGFAARIHDLQSEVYNLKETLSARDKQIANLKNQLEESVAIINRQEAELAVTIQGGSGRVTQLEAELKVKAEEIKQLKEKMKKEMINKLALPDLMETMLADKNEEIDHLKEQLDKKEKELQGILNINLEQNENSSKEKEKSIEQGDGSKGSGRTLSDIVSISEFDEPDVIRRAMTHLDTPLELPQSSFPEKTMESSKRVSANLTEKPSGDMTMFDLPATSNAMRTFDHPNFFMATSTSSKMGNNTTPSFVPRQINFSEFADDTKMKESTPQIIEVTGAEGEEVESLRKLLKSTEDKAESLKMSLEAIESEKSAEIGRLKVELETKTKMYEELVKEKNELEQKLVGYAQLEVELKAKSALIEELKQQIDEHKSKVSSLEKLVEEKTSEIAELKTTLARKTDNATDSNEKILDLNHQIELLNKQMKQKDEILSKCEKNILNYQQNEKIHSDRVAEIEDAKGAIQAELDLVRAELSEKVLLYQKAVLDLESYSSQFERLEQDLAVKEKRLKDIEAGVGSADEINELRQKIQELDQHNAALESELERLRSQSGDSKPYSLDEIAEKVEKELNYSAQLDSNILKAIESEEENNLNVHTKSNGSQAADNNLTSQLEALKAQLEKEHQKSTLLQQQLNEVRAQTQDIQKQDADIIEAMRLRLEEAIDKETELHKILDEEREKCERLTNQLTVLQRTEARKSSLLKTPPDSPRKAARAAEDAEAIERLKEELKLINSQNERERERVNDLQKVLEREKNRFEKELIDRAEYSEKLKKEMDKLKHDKDLADEEVEHLQERLTSATREIESLEARISTLQEAETRRAYRRGKERAETTQNAIEMQEIRNKIVQLESERDHLNEVIKLLREDVERGAQREAKLAGALANAGNDNSIPEQFMQKLKEMNYLLSENAKENRQMAETLQYLTDERKMLQRKCEELESTCQTGALAATTLSEMEERANHLFGKYLRVESHRKALVHQKRYLMIVLQTYQENEAKALSMLNGGEPRRKKRRSFKSVALIVIAIERMKFIVRRWHTGKIVVSKSIFNMATQKRLTSASASGNASNSTRAGKHILTSLSPPCRDQPQLNRQTFASLAIRPPLQAPSLISEYTDKSDWTNRWRQT</sequence>
<comment type="subcellular location">
    <subcellularLocation>
        <location evidence="1">Cytoplasm</location>
        <location evidence="1">Cytoskeleton</location>
        <location evidence="1">Microtubule organizing center</location>
        <location evidence="1">Centrosome</location>
    </subcellularLocation>
</comment>
<dbReference type="AlphaFoldDB" id="A0A7R8UHX4"/>
<dbReference type="GO" id="GO:0060090">
    <property type="term" value="F:molecular adaptor activity"/>
    <property type="evidence" value="ECO:0007669"/>
    <property type="project" value="InterPro"/>
</dbReference>
<accession>A0A7R8UHX4</accession>
<keyword evidence="10" id="KW-1185">Reference proteome</keyword>
<dbReference type="PANTHER" id="PTHR44981:SF2">
    <property type="entry name" value="PERICENTRIN-LIKE PROTEIN, ISOFORM F"/>
    <property type="match status" value="1"/>
</dbReference>
<feature type="compositionally biased region" description="Basic and acidic residues" evidence="7">
    <location>
        <begin position="187"/>
        <end position="196"/>
    </location>
</feature>
<dbReference type="EMBL" id="LR899010">
    <property type="protein sequence ID" value="CAD7081193.1"/>
    <property type="molecule type" value="Genomic_DNA"/>
</dbReference>
<feature type="coiled-coil region" evidence="6">
    <location>
        <begin position="3"/>
        <end position="51"/>
    </location>
</feature>
<feature type="compositionally biased region" description="Basic and acidic residues" evidence="7">
    <location>
        <begin position="756"/>
        <end position="766"/>
    </location>
</feature>
<keyword evidence="2" id="KW-0963">Cytoplasm</keyword>
<feature type="region of interest" description="Disordered" evidence="7">
    <location>
        <begin position="181"/>
        <end position="208"/>
    </location>
</feature>
<dbReference type="InterPro" id="IPR028745">
    <property type="entry name" value="AKAP9/Pericentrin"/>
</dbReference>
<dbReference type="GO" id="GO:0007165">
    <property type="term" value="P:signal transduction"/>
    <property type="evidence" value="ECO:0007669"/>
    <property type="project" value="InterPro"/>
</dbReference>
<feature type="coiled-coil region" evidence="6">
    <location>
        <begin position="959"/>
        <end position="986"/>
    </location>
</feature>
<dbReference type="Proteomes" id="UP000594454">
    <property type="component" value="Chromosome 2"/>
</dbReference>
<feature type="domain" description="Pericentrin/AKAP-450 centrosomal targeting" evidence="8">
    <location>
        <begin position="1010"/>
        <end position="1079"/>
    </location>
</feature>
<dbReference type="GO" id="GO:0005813">
    <property type="term" value="C:centrosome"/>
    <property type="evidence" value="ECO:0007669"/>
    <property type="project" value="UniProtKB-SubCell"/>
</dbReference>
<keyword evidence="3" id="KW-0597">Phosphoprotein</keyword>
<evidence type="ECO:0000259" key="8">
    <source>
        <dbReference type="Pfam" id="PF10495"/>
    </source>
</evidence>
<evidence type="ECO:0000256" key="6">
    <source>
        <dbReference type="SAM" id="Coils"/>
    </source>
</evidence>
<dbReference type="InParanoid" id="A0A7R8UHX4"/>
<evidence type="ECO:0000256" key="5">
    <source>
        <dbReference type="ARBA" id="ARBA00023212"/>
    </source>
</evidence>
<feature type="region of interest" description="Disordered" evidence="7">
    <location>
        <begin position="746"/>
        <end position="766"/>
    </location>
</feature>
<dbReference type="PANTHER" id="PTHR44981">
    <property type="entry name" value="PERICENTRIN-LIKE PROTEIN, ISOFORM F"/>
    <property type="match status" value="1"/>
</dbReference>
<evidence type="ECO:0000313" key="10">
    <source>
        <dbReference type="Proteomes" id="UP000594454"/>
    </source>
</evidence>
<evidence type="ECO:0000256" key="7">
    <source>
        <dbReference type="SAM" id="MobiDB-lite"/>
    </source>
</evidence>
<keyword evidence="5" id="KW-0206">Cytoskeleton</keyword>
<evidence type="ECO:0000313" key="9">
    <source>
        <dbReference type="EMBL" id="CAD7081193.1"/>
    </source>
</evidence>
<evidence type="ECO:0000256" key="3">
    <source>
        <dbReference type="ARBA" id="ARBA00022553"/>
    </source>
</evidence>
<feature type="coiled-coil region" evidence="6">
    <location>
        <begin position="336"/>
        <end position="489"/>
    </location>
</feature>
<protein>
    <recommendedName>
        <fullName evidence="8">Pericentrin/AKAP-450 centrosomal targeting domain-containing protein</fullName>
    </recommendedName>
</protein>
<dbReference type="OrthoDB" id="2020852at2759"/>
<evidence type="ECO:0000256" key="2">
    <source>
        <dbReference type="ARBA" id="ARBA00022490"/>
    </source>
</evidence>
<dbReference type="Pfam" id="PF10495">
    <property type="entry name" value="PACT_coil_coil"/>
    <property type="match status" value="1"/>
</dbReference>
<name>A0A7R8UHX4_HERIL</name>
<proteinExistence type="predicted"/>
<dbReference type="InterPro" id="IPR019528">
    <property type="entry name" value="PACT_domain"/>
</dbReference>
<feature type="coiled-coil region" evidence="6">
    <location>
        <begin position="532"/>
        <end position="600"/>
    </location>
</feature>
<evidence type="ECO:0000256" key="4">
    <source>
        <dbReference type="ARBA" id="ARBA00023054"/>
    </source>
</evidence>
<evidence type="ECO:0000256" key="1">
    <source>
        <dbReference type="ARBA" id="ARBA00004300"/>
    </source>
</evidence>